<evidence type="ECO:0000313" key="2">
    <source>
        <dbReference type="EMBL" id="EYU30167.1"/>
    </source>
</evidence>
<dbReference type="InterPro" id="IPR055411">
    <property type="entry name" value="LRR_FXL15/At3g58940/PEG3-like"/>
</dbReference>
<dbReference type="Gene3D" id="1.20.1280.50">
    <property type="match status" value="1"/>
</dbReference>
<dbReference type="Pfam" id="PF00646">
    <property type="entry name" value="F-box"/>
    <property type="match status" value="1"/>
</dbReference>
<dbReference type="InterPro" id="IPR053781">
    <property type="entry name" value="F-box_AtFBL13-like"/>
</dbReference>
<dbReference type="InterPro" id="IPR001810">
    <property type="entry name" value="F-box_dom"/>
</dbReference>
<protein>
    <recommendedName>
        <fullName evidence="1">F-box domain-containing protein</fullName>
    </recommendedName>
</protein>
<evidence type="ECO:0000313" key="3">
    <source>
        <dbReference type="Proteomes" id="UP000030748"/>
    </source>
</evidence>
<dbReference type="SUPFAM" id="SSF52047">
    <property type="entry name" value="RNI-like"/>
    <property type="match status" value="1"/>
</dbReference>
<dbReference type="AlphaFoldDB" id="A0A022QN85"/>
<feature type="domain" description="F-box" evidence="1">
    <location>
        <begin position="13"/>
        <end position="61"/>
    </location>
</feature>
<dbReference type="CDD" id="cd22160">
    <property type="entry name" value="F-box_AtFBL13-like"/>
    <property type="match status" value="1"/>
</dbReference>
<accession>A0A022QN85</accession>
<dbReference type="EMBL" id="KI631110">
    <property type="protein sequence ID" value="EYU30167.1"/>
    <property type="molecule type" value="Genomic_DNA"/>
</dbReference>
<dbReference type="PANTHER" id="PTHR31639:SF42">
    <property type="entry name" value="OS02G0160200 PROTEIN"/>
    <property type="match status" value="1"/>
</dbReference>
<dbReference type="SUPFAM" id="SSF81383">
    <property type="entry name" value="F-box domain"/>
    <property type="match status" value="1"/>
</dbReference>
<keyword evidence="3" id="KW-1185">Reference proteome</keyword>
<dbReference type="Pfam" id="PF24758">
    <property type="entry name" value="LRR_At5g56370"/>
    <property type="match status" value="1"/>
</dbReference>
<reference evidence="2 3" key="1">
    <citation type="journal article" date="2013" name="Proc. Natl. Acad. Sci. U.S.A.">
        <title>Fine-scale variation in meiotic recombination in Mimulus inferred from population shotgun sequencing.</title>
        <authorList>
            <person name="Hellsten U."/>
            <person name="Wright K.M."/>
            <person name="Jenkins J."/>
            <person name="Shu S."/>
            <person name="Yuan Y."/>
            <person name="Wessler S.R."/>
            <person name="Schmutz J."/>
            <person name="Willis J.H."/>
            <person name="Rokhsar D.S."/>
        </authorList>
    </citation>
    <scope>NUCLEOTIDE SEQUENCE [LARGE SCALE GENOMIC DNA]</scope>
    <source>
        <strain evidence="3">cv. DUN x IM62</strain>
    </source>
</reference>
<dbReference type="PANTHER" id="PTHR31639">
    <property type="entry name" value="F-BOX PROTEIN-LIKE"/>
    <property type="match status" value="1"/>
</dbReference>
<gene>
    <name evidence="2" type="ORF">MIMGU_mgv1a005733mg</name>
</gene>
<dbReference type="InterPro" id="IPR036047">
    <property type="entry name" value="F-box-like_dom_sf"/>
</dbReference>
<sequence>MKKANSDRRPESMDMLSELPKEILQRILCLLSQEEAVRTSVLSKPWRHIWRTRPNLVFSDNDNYFRGKEQEFLSVVDETLRGYLDQGLRLEEFHLHMSNHVSVSILDKWIPKLESMGVSDFRLYVLSKHEVDGMVDLPVVLKAEPLTLLWLYNCDLGRNIPEKIPFVRLQALRLQNVSIEQEIFDKVISSCALLASMWFQDCIGLTTIKLETKLHKHLKQLIFINDVTYQKDDCSIEINAPTLEKVKIFGTNVEIAINSVERSPVLCIDAPNMEYYEYTGLVIPSVSFAPASGRTNLKLYMRDDGANDAQSWFLRLSALLRDLRRSEITLHIFHLARFDLQIEEDILVRDNINGGNYKPVVVENFRLEIGQLSLFPYVLSGLFCICRPRKVTPQWLGKGTWTDERKQKEAGEFFGKFTKMIENGNREIWRDLEGLTFEGLNEIPLEWQPFEVTKLSETEFTEFRIRMKWSDQD</sequence>
<proteinExistence type="predicted"/>
<evidence type="ECO:0000259" key="1">
    <source>
        <dbReference type="PROSITE" id="PS50181"/>
    </source>
</evidence>
<dbReference type="PROSITE" id="PS50181">
    <property type="entry name" value="FBOX"/>
    <property type="match status" value="1"/>
</dbReference>
<dbReference type="STRING" id="4155.A0A022QN85"/>
<dbReference type="Proteomes" id="UP000030748">
    <property type="component" value="Unassembled WGS sequence"/>
</dbReference>
<name>A0A022QN85_ERYGU</name>
<organism evidence="2 3">
    <name type="scientific">Erythranthe guttata</name>
    <name type="common">Yellow monkey flower</name>
    <name type="synonym">Mimulus guttatus</name>
    <dbReference type="NCBI Taxonomy" id="4155"/>
    <lineage>
        <taxon>Eukaryota</taxon>
        <taxon>Viridiplantae</taxon>
        <taxon>Streptophyta</taxon>
        <taxon>Embryophyta</taxon>
        <taxon>Tracheophyta</taxon>
        <taxon>Spermatophyta</taxon>
        <taxon>Magnoliopsida</taxon>
        <taxon>eudicotyledons</taxon>
        <taxon>Gunneridae</taxon>
        <taxon>Pentapetalae</taxon>
        <taxon>asterids</taxon>
        <taxon>lamiids</taxon>
        <taxon>Lamiales</taxon>
        <taxon>Phrymaceae</taxon>
        <taxon>Erythranthe</taxon>
    </lineage>
</organism>